<comment type="similarity">
    <text evidence="1 2">Belongs to the UPF0102 family.</text>
</comment>
<reference evidence="4" key="6">
    <citation type="submission" date="2019-09" db="EMBL/GenBank/DDBJ databases">
        <authorList>
            <person name="Ross B.D."/>
            <person name="Verster A.J."/>
            <person name="Radey M.C."/>
            <person name="Schmidtke D.T."/>
            <person name="Pope C.E."/>
            <person name="Hoffman L.R."/>
            <person name="Hajjar A.M."/>
            <person name="Peterson S.B."/>
            <person name="Borenstein E."/>
            <person name="Mougous J.D."/>
        </authorList>
    </citation>
    <scope>NUCLEOTIDE SEQUENCE</scope>
    <source>
        <strain evidence="4">H204</strain>
    </source>
</reference>
<dbReference type="GO" id="GO:0003676">
    <property type="term" value="F:nucleic acid binding"/>
    <property type="evidence" value="ECO:0007669"/>
    <property type="project" value="InterPro"/>
</dbReference>
<dbReference type="Proteomes" id="UP000261210">
    <property type="component" value="Unassembled WGS sequence"/>
</dbReference>
<dbReference type="InterPro" id="IPR011335">
    <property type="entry name" value="Restrct_endonuc-II-like"/>
</dbReference>
<dbReference type="EMBL" id="QRYV01000023">
    <property type="protein sequence ID" value="RGV14630.1"/>
    <property type="molecule type" value="Genomic_DNA"/>
</dbReference>
<dbReference type="PANTHER" id="PTHR34039">
    <property type="entry name" value="UPF0102 PROTEIN YRAN"/>
    <property type="match status" value="1"/>
</dbReference>
<reference evidence="3" key="8">
    <citation type="submission" date="2021-09" db="EMBL/GenBank/DDBJ databases">
        <authorList>
            <person name="Gilroy R."/>
        </authorList>
    </citation>
    <scope>NUCLEOTIDE SEQUENCE</scope>
    <source>
        <strain evidence="3">CHK154-13316</strain>
    </source>
</reference>
<dbReference type="EMBL" id="VYQC01000017">
    <property type="protein sequence ID" value="KAA9038884.1"/>
    <property type="molecule type" value="Genomic_DNA"/>
</dbReference>
<evidence type="ECO:0000313" key="12">
    <source>
        <dbReference type="EMBL" id="RGK67386.1"/>
    </source>
</evidence>
<dbReference type="EMBL" id="QSQU01000002">
    <property type="protein sequence ID" value="RGK67386.1"/>
    <property type="molecule type" value="Genomic_DNA"/>
</dbReference>
<dbReference type="Proteomes" id="UP000327007">
    <property type="component" value="Unassembled WGS sequence"/>
</dbReference>
<evidence type="ECO:0000313" key="11">
    <source>
        <dbReference type="EMBL" id="MCA4703760.1"/>
    </source>
</evidence>
<reference evidence="21 22" key="5">
    <citation type="journal article" date="2019" name="Nat. Med.">
        <title>A library of human gut bacterial isolates paired with longitudinal multiomics data enables mechanistic microbiome research.</title>
        <authorList>
            <person name="Poyet M."/>
            <person name="Groussin M."/>
            <person name="Gibbons S.M."/>
            <person name="Avila-Pacheco J."/>
            <person name="Jiang X."/>
            <person name="Kearney S.M."/>
            <person name="Perrotta A.R."/>
            <person name="Berdy B."/>
            <person name="Zhao S."/>
            <person name="Lieberman T.D."/>
            <person name="Swanson P.K."/>
            <person name="Smith M."/>
            <person name="Roesemann S."/>
            <person name="Alexander J.E."/>
            <person name="Rich S.A."/>
            <person name="Livny J."/>
            <person name="Vlamakis H."/>
            <person name="Clish C."/>
            <person name="Bullock K."/>
            <person name="Deik A."/>
            <person name="Scott J."/>
            <person name="Pierce K.A."/>
            <person name="Xavier R.J."/>
            <person name="Alm E.J."/>
        </authorList>
    </citation>
    <scope>NUCLEOTIDE SEQUENCE [LARGE SCALE GENOMIC DNA]</scope>
    <source>
        <strain evidence="8 23">BIOML-A16</strain>
        <strain evidence="7 21">BIOML-A58</strain>
        <strain evidence="6 25">BIOML-A62</strain>
        <strain evidence="9 24">BIOML-A7</strain>
        <strain evidence="5 22">BIOML-A74</strain>
    </source>
</reference>
<evidence type="ECO:0000313" key="4">
    <source>
        <dbReference type="EMBL" id="KAA9038884.1"/>
    </source>
</evidence>
<dbReference type="GO" id="GO:0004519">
    <property type="term" value="F:endonuclease activity"/>
    <property type="evidence" value="ECO:0007669"/>
    <property type="project" value="UniProtKB-KW"/>
</dbReference>
<keyword evidence="22" id="KW-1185">Reference proteome</keyword>
<evidence type="ECO:0000313" key="25">
    <source>
        <dbReference type="Proteomes" id="UP000487596"/>
    </source>
</evidence>
<dbReference type="Proteomes" id="UP000438288">
    <property type="component" value="Unassembled WGS sequence"/>
</dbReference>
<dbReference type="EMBL" id="JAIWWW010000017">
    <property type="protein sequence ID" value="MCA4523075.1"/>
    <property type="molecule type" value="Genomic_DNA"/>
</dbReference>
<keyword evidence="12" id="KW-0255">Endonuclease</keyword>
<dbReference type="EMBL" id="FOUM01000054">
    <property type="protein sequence ID" value="SFN95583.1"/>
    <property type="molecule type" value="Genomic_DNA"/>
</dbReference>
<proteinExistence type="inferred from homology"/>
<evidence type="ECO:0000313" key="18">
    <source>
        <dbReference type="Proteomes" id="UP000261210"/>
    </source>
</evidence>
<dbReference type="Pfam" id="PF02021">
    <property type="entry name" value="UPF0102"/>
    <property type="match status" value="1"/>
</dbReference>
<accession>A0A174F7E1</accession>
<dbReference type="AlphaFoldDB" id="A0A174F7E1"/>
<evidence type="ECO:0000313" key="20">
    <source>
        <dbReference type="Proteomes" id="UP000327007"/>
    </source>
</evidence>
<evidence type="ECO:0000313" key="14">
    <source>
        <dbReference type="EMBL" id="SEA48821.1"/>
    </source>
</evidence>
<reference evidence="10" key="9">
    <citation type="submission" date="2023-08" db="EMBL/GenBank/DDBJ databases">
        <title>Mucin Metabolism Genes Underlie the Key Renovations of Bacteroides xylanisolvens Genomes in Captive Great Apes.</title>
        <authorList>
            <person name="Nishida A.H."/>
        </authorList>
    </citation>
    <scope>NUCLEOTIDE SEQUENCE</scope>
    <source>
        <strain evidence="11">P13.H9</strain>
        <strain evidence="10">P19.10B</strain>
    </source>
</reference>
<dbReference type="Proteomes" id="UP000471447">
    <property type="component" value="Unassembled WGS sequence"/>
</dbReference>
<dbReference type="Proteomes" id="UP000283369">
    <property type="component" value="Unassembled WGS sequence"/>
</dbReference>
<organism evidence="12 18">
    <name type="scientific">Bacteroides xylanisolvens</name>
    <dbReference type="NCBI Taxonomy" id="371601"/>
    <lineage>
        <taxon>Bacteria</taxon>
        <taxon>Pseudomonadati</taxon>
        <taxon>Bacteroidota</taxon>
        <taxon>Bacteroidia</taxon>
        <taxon>Bacteroidales</taxon>
        <taxon>Bacteroidaceae</taxon>
        <taxon>Bacteroides</taxon>
    </lineage>
</organism>
<dbReference type="InterPro" id="IPR011856">
    <property type="entry name" value="tRNA_endonuc-like_dom_sf"/>
</dbReference>
<evidence type="ECO:0000313" key="24">
    <source>
        <dbReference type="Proteomes" id="UP000471447"/>
    </source>
</evidence>
<dbReference type="PANTHER" id="PTHR34039:SF1">
    <property type="entry name" value="UPF0102 PROTEIN YRAN"/>
    <property type="match status" value="1"/>
</dbReference>
<dbReference type="EMBL" id="WDES01000006">
    <property type="protein sequence ID" value="KAB6089870.1"/>
    <property type="molecule type" value="Genomic_DNA"/>
</dbReference>
<evidence type="ECO:0000313" key="5">
    <source>
        <dbReference type="EMBL" id="KAB6089870.1"/>
    </source>
</evidence>
<dbReference type="Proteomes" id="UP000183766">
    <property type="component" value="Unassembled WGS sequence"/>
</dbReference>
<dbReference type="EMBL" id="DYVL01000205">
    <property type="protein sequence ID" value="HJG13953.1"/>
    <property type="molecule type" value="Genomic_DNA"/>
</dbReference>
<dbReference type="EMBL" id="FNRP01000007">
    <property type="protein sequence ID" value="SEA48821.1"/>
    <property type="molecule type" value="Genomic_DNA"/>
</dbReference>
<protein>
    <recommendedName>
        <fullName evidence="2">UPF0102 protein DWW25_11210</fullName>
    </recommendedName>
</protein>
<dbReference type="Gene3D" id="3.40.1350.10">
    <property type="match status" value="1"/>
</dbReference>
<sequence length="121" mass="13806">MAEHNDLGKSGENAAVAYLEQKGYLIRDRNWRRGHFELDIVAAKDNELIVVEVKTRSDTLFAAPEDAVDLPKIKRTVRAADAYIRLFQIDTPVRFDIITVVGNDGNFKVEHIEEAFYPPLY</sequence>
<dbReference type="Proteomes" id="UP001197958">
    <property type="component" value="Unassembled WGS sequence"/>
</dbReference>
<keyword evidence="12" id="KW-0540">Nuclease</keyword>
<dbReference type="EMBL" id="WDED01000011">
    <property type="protein sequence ID" value="KAB6148097.1"/>
    <property type="molecule type" value="Genomic_DNA"/>
</dbReference>
<dbReference type="SUPFAM" id="SSF52980">
    <property type="entry name" value="Restriction endonuclease-like"/>
    <property type="match status" value="1"/>
</dbReference>
<evidence type="ECO:0000313" key="17">
    <source>
        <dbReference type="Proteomes" id="UP000183766"/>
    </source>
</evidence>
<evidence type="ECO:0000313" key="16">
    <source>
        <dbReference type="Proteomes" id="UP000183040"/>
    </source>
</evidence>
<evidence type="ECO:0000313" key="3">
    <source>
        <dbReference type="EMBL" id="HJG13953.1"/>
    </source>
</evidence>
<evidence type="ECO:0000313" key="8">
    <source>
        <dbReference type="EMBL" id="KAB6340921.1"/>
    </source>
</evidence>
<evidence type="ECO:0000313" key="15">
    <source>
        <dbReference type="EMBL" id="SFN95583.1"/>
    </source>
</evidence>
<reference evidence="4" key="4">
    <citation type="journal article" date="2019" name="bioRxiv">
        <title>Acquired interbacterial defense systems protect against interspecies antagonism in the human gut microbiome.</title>
        <authorList>
            <person name="Ross B.D."/>
            <person name="Verster A.J."/>
            <person name="Radey M.C."/>
            <person name="Schmidtke D.T."/>
            <person name="Pope C.E."/>
            <person name="Hoffman L.R."/>
            <person name="Hajjar A.M."/>
            <person name="Peterson S.B."/>
            <person name="Borenstein E."/>
            <person name="Mougous J.D."/>
        </authorList>
    </citation>
    <scope>NUCLEOTIDE SEQUENCE</scope>
    <source>
        <strain evidence="4">H204</strain>
    </source>
</reference>
<evidence type="ECO:0000313" key="22">
    <source>
        <dbReference type="Proteomes" id="UP000435059"/>
    </source>
</evidence>
<name>A0A174F7E1_9BACE</name>
<dbReference type="EMBL" id="WDEH01000006">
    <property type="protein sequence ID" value="KAB6141170.1"/>
    <property type="molecule type" value="Genomic_DNA"/>
</dbReference>
<dbReference type="Proteomes" id="UP000747074">
    <property type="component" value="Unassembled WGS sequence"/>
</dbReference>
<dbReference type="RefSeq" id="WP_008025070.1">
    <property type="nucleotide sequence ID" value="NZ_CP041230.1"/>
</dbReference>
<evidence type="ECO:0000313" key="10">
    <source>
        <dbReference type="EMBL" id="MCA4523075.1"/>
    </source>
</evidence>
<evidence type="ECO:0000313" key="9">
    <source>
        <dbReference type="EMBL" id="KAB6421137.1"/>
    </source>
</evidence>
<dbReference type="Proteomes" id="UP000183040">
    <property type="component" value="Unassembled WGS sequence"/>
</dbReference>
<dbReference type="Proteomes" id="UP000434604">
    <property type="component" value="Unassembled WGS sequence"/>
</dbReference>
<dbReference type="Proteomes" id="UP001198461">
    <property type="component" value="Unassembled WGS sequence"/>
</dbReference>
<evidence type="ECO:0000313" key="7">
    <source>
        <dbReference type="EMBL" id="KAB6148097.1"/>
    </source>
</evidence>
<dbReference type="EMBL" id="JAIWYE010000018">
    <property type="protein sequence ID" value="MCA4703760.1"/>
    <property type="molecule type" value="Genomic_DNA"/>
</dbReference>
<dbReference type="GeneID" id="69481629"/>
<dbReference type="Proteomes" id="UP000435059">
    <property type="component" value="Unassembled WGS sequence"/>
</dbReference>
<evidence type="ECO:0000256" key="2">
    <source>
        <dbReference type="HAMAP-Rule" id="MF_00048"/>
    </source>
</evidence>
<evidence type="ECO:0000313" key="23">
    <source>
        <dbReference type="Proteomes" id="UP000438288"/>
    </source>
</evidence>
<evidence type="ECO:0000313" key="21">
    <source>
        <dbReference type="Proteomes" id="UP000434604"/>
    </source>
</evidence>
<reference evidence="16 17" key="1">
    <citation type="submission" date="2016-10" db="EMBL/GenBank/DDBJ databases">
        <authorList>
            <person name="de Groot N.N."/>
        </authorList>
    </citation>
    <scope>NUCLEOTIDE SEQUENCE [LARGE SCALE GENOMIC DNA]</scope>
    <source>
        <strain evidence="15 17">NLAE-zl-C202</strain>
        <strain evidence="14 16">NLAE-zl-G339</strain>
    </source>
</reference>
<evidence type="ECO:0000313" key="13">
    <source>
        <dbReference type="EMBL" id="RGV14630.1"/>
    </source>
</evidence>
<dbReference type="HAMAP" id="MF_00048">
    <property type="entry name" value="UPF0102"/>
    <property type="match status" value="1"/>
</dbReference>
<dbReference type="InterPro" id="IPR003509">
    <property type="entry name" value="UPF0102_YraN-like"/>
</dbReference>
<evidence type="ECO:0000256" key="1">
    <source>
        <dbReference type="ARBA" id="ARBA00006738"/>
    </source>
</evidence>
<gene>
    <name evidence="13" type="ORF">DWW25_11210</name>
    <name evidence="12" type="ORF">DXD03_02225</name>
    <name evidence="4" type="ORF">F6S82_22690</name>
    <name evidence="7" type="ORF">GA398_09110</name>
    <name evidence="6" type="ORF">GA424_05550</name>
    <name evidence="5" type="ORF">GA574_05495</name>
    <name evidence="9" type="ORF">GAZ26_17775</name>
    <name evidence="8" type="ORF">GAZ43_04840</name>
    <name evidence="3" type="ORF">K8V07_18750</name>
    <name evidence="11" type="ORF">LD004_09035</name>
    <name evidence="10" type="ORF">LDZ35_07620</name>
    <name evidence="14" type="ORF">SAMN04487924_10756</name>
    <name evidence="15" type="ORF">SAMN05216250_15430</name>
</gene>
<reference evidence="3" key="7">
    <citation type="journal article" date="2021" name="PeerJ">
        <title>Extensive microbial diversity within the chicken gut microbiome revealed by metagenomics and culture.</title>
        <authorList>
            <person name="Gilroy R."/>
            <person name="Ravi A."/>
            <person name="Getino M."/>
            <person name="Pursley I."/>
            <person name="Horton D.L."/>
            <person name="Alikhan N.F."/>
            <person name="Baker D."/>
            <person name="Gharbi K."/>
            <person name="Hall N."/>
            <person name="Watson M."/>
            <person name="Adriaenssens E.M."/>
            <person name="Foster-Nyarko E."/>
            <person name="Jarju S."/>
            <person name="Secka A."/>
            <person name="Antonio M."/>
            <person name="Oren A."/>
            <person name="Chaudhuri R.R."/>
            <person name="La Ragione R."/>
            <person name="Hildebrand F."/>
            <person name="Pallen M.J."/>
        </authorList>
    </citation>
    <scope>NUCLEOTIDE SEQUENCE</scope>
    <source>
        <strain evidence="3">CHK154-13316</strain>
    </source>
</reference>
<dbReference type="CDD" id="cd20736">
    <property type="entry name" value="PoNe_Nuclease"/>
    <property type="match status" value="1"/>
</dbReference>
<reference evidence="18 19" key="3">
    <citation type="submission" date="2018-08" db="EMBL/GenBank/DDBJ databases">
        <title>A genome reference for cultivated species of the human gut microbiota.</title>
        <authorList>
            <person name="Zou Y."/>
            <person name="Xue W."/>
            <person name="Luo G."/>
        </authorList>
    </citation>
    <scope>NUCLEOTIDE SEQUENCE [LARGE SCALE GENOMIC DNA]</scope>
    <source>
        <strain evidence="13 19">AF14-7</strain>
        <strain evidence="12 18">TF10-34</strain>
    </source>
</reference>
<evidence type="ECO:0000313" key="6">
    <source>
        <dbReference type="EMBL" id="KAB6141170.1"/>
    </source>
</evidence>
<dbReference type="EMBL" id="WDCP01000006">
    <property type="protein sequence ID" value="KAB6340921.1"/>
    <property type="molecule type" value="Genomic_DNA"/>
</dbReference>
<evidence type="ECO:0000313" key="19">
    <source>
        <dbReference type="Proteomes" id="UP000283369"/>
    </source>
</evidence>
<dbReference type="Proteomes" id="UP000487596">
    <property type="component" value="Unassembled WGS sequence"/>
</dbReference>
<dbReference type="EMBL" id="WDCG01000021">
    <property type="protein sequence ID" value="KAB6421137.1"/>
    <property type="molecule type" value="Genomic_DNA"/>
</dbReference>
<reference evidence="20" key="2">
    <citation type="journal article" date="2018" name="J. Anim. Genet.">
        <title>Acquired interbacterial defense systems protect against interspecies antagonism in the human gut microbiome.</title>
        <authorList>
            <person name="Ross B.D."/>
            <person name="Verster A.J."/>
            <person name="Radey M.C."/>
            <person name="Schmidtke D.T."/>
            <person name="Pope C.E."/>
            <person name="Hoffman L.R."/>
            <person name="Hajjar A."/>
            <person name="Peterson S.B."/>
            <person name="Borenstein E."/>
            <person name="Mougous J."/>
        </authorList>
    </citation>
    <scope>NUCLEOTIDE SEQUENCE [LARGE SCALE GENOMIC DNA]</scope>
    <source>
        <strain evidence="20">H204</strain>
    </source>
</reference>
<keyword evidence="12" id="KW-0378">Hydrolase</keyword>